<dbReference type="RefSeq" id="WP_223104326.1">
    <property type="nucleotide sequence ID" value="NZ_BAAAXA010000001.1"/>
</dbReference>
<dbReference type="SUPFAM" id="SSF46785">
    <property type="entry name" value="Winged helix' DNA-binding domain"/>
    <property type="match status" value="1"/>
</dbReference>
<dbReference type="Gene3D" id="1.10.10.10">
    <property type="entry name" value="Winged helix-like DNA-binding domain superfamily/Winged helix DNA-binding domain"/>
    <property type="match status" value="1"/>
</dbReference>
<dbReference type="PANTHER" id="PTHR39515">
    <property type="entry name" value="CONSERVED PROTEIN"/>
    <property type="match status" value="1"/>
</dbReference>
<dbReference type="InterPro" id="IPR036388">
    <property type="entry name" value="WH-like_DNA-bd_sf"/>
</dbReference>
<name>A0A9W6KNN1_9ACTN</name>
<protein>
    <submittedName>
        <fullName evidence="2">MarR family transcriptional regulator</fullName>
    </submittedName>
</protein>
<dbReference type="InterPro" id="IPR036390">
    <property type="entry name" value="WH_DNA-bd_sf"/>
</dbReference>
<dbReference type="AlphaFoldDB" id="A0A9W6KNN1"/>
<dbReference type="InterPro" id="IPR052526">
    <property type="entry name" value="HTH-type_Bedaq_tolerance"/>
</dbReference>
<comment type="caution">
    <text evidence="2">The sequence shown here is derived from an EMBL/GenBank/DDBJ whole genome shotgun (WGS) entry which is preliminary data.</text>
</comment>
<sequence>MDEIELAEALRSSIGDFVRRVRVHDRMPAGQAAVLGHLDRGGASTIAGLARLEQVKHQSMTRTVNLLEELGRVAVRADERDARQVLVAITPAGRAALDEERRTRAGAIAAAMREVLDDGEVEVLRRVPAILAKLHP</sequence>
<gene>
    <name evidence="2" type="ORF">GCM10017581_052760</name>
</gene>
<feature type="domain" description="HTH marR-type" evidence="1">
    <location>
        <begin position="1"/>
        <end position="133"/>
    </location>
</feature>
<dbReference type="Proteomes" id="UP001143480">
    <property type="component" value="Unassembled WGS sequence"/>
</dbReference>
<keyword evidence="3" id="KW-1185">Reference proteome</keyword>
<dbReference type="EMBL" id="BSFP01000035">
    <property type="protein sequence ID" value="GLL03530.1"/>
    <property type="molecule type" value="Genomic_DNA"/>
</dbReference>
<dbReference type="PROSITE" id="PS50995">
    <property type="entry name" value="HTH_MARR_2"/>
    <property type="match status" value="1"/>
</dbReference>
<evidence type="ECO:0000259" key="1">
    <source>
        <dbReference type="PROSITE" id="PS50995"/>
    </source>
</evidence>
<dbReference type="SMART" id="SM00347">
    <property type="entry name" value="HTH_MARR"/>
    <property type="match status" value="1"/>
</dbReference>
<dbReference type="InterPro" id="IPR000835">
    <property type="entry name" value="HTH_MarR-typ"/>
</dbReference>
<organism evidence="2 3">
    <name type="scientific">Dactylosporangium matsuzakiense</name>
    <dbReference type="NCBI Taxonomy" id="53360"/>
    <lineage>
        <taxon>Bacteria</taxon>
        <taxon>Bacillati</taxon>
        <taxon>Actinomycetota</taxon>
        <taxon>Actinomycetes</taxon>
        <taxon>Micromonosporales</taxon>
        <taxon>Micromonosporaceae</taxon>
        <taxon>Dactylosporangium</taxon>
    </lineage>
</organism>
<reference evidence="2" key="1">
    <citation type="journal article" date="2014" name="Int. J. Syst. Evol. Microbiol.">
        <title>Complete genome sequence of Corynebacterium casei LMG S-19264T (=DSM 44701T), isolated from a smear-ripened cheese.</title>
        <authorList>
            <consortium name="US DOE Joint Genome Institute (JGI-PGF)"/>
            <person name="Walter F."/>
            <person name="Albersmeier A."/>
            <person name="Kalinowski J."/>
            <person name="Ruckert C."/>
        </authorList>
    </citation>
    <scope>NUCLEOTIDE SEQUENCE</scope>
    <source>
        <strain evidence="2">VKM Ac-1321</strain>
    </source>
</reference>
<dbReference type="GO" id="GO:0003700">
    <property type="term" value="F:DNA-binding transcription factor activity"/>
    <property type="evidence" value="ECO:0007669"/>
    <property type="project" value="InterPro"/>
</dbReference>
<reference evidence="2" key="2">
    <citation type="submission" date="2023-01" db="EMBL/GenBank/DDBJ databases">
        <authorList>
            <person name="Sun Q."/>
            <person name="Evtushenko L."/>
        </authorList>
    </citation>
    <scope>NUCLEOTIDE SEQUENCE</scope>
    <source>
        <strain evidence="2">VKM Ac-1321</strain>
    </source>
</reference>
<evidence type="ECO:0000313" key="3">
    <source>
        <dbReference type="Proteomes" id="UP001143480"/>
    </source>
</evidence>
<accession>A0A9W6KNN1</accession>
<dbReference type="Pfam" id="PF12802">
    <property type="entry name" value="MarR_2"/>
    <property type="match status" value="1"/>
</dbReference>
<evidence type="ECO:0000313" key="2">
    <source>
        <dbReference type="EMBL" id="GLL03530.1"/>
    </source>
</evidence>
<dbReference type="PANTHER" id="PTHR39515:SF2">
    <property type="entry name" value="HTH-TYPE TRANSCRIPTIONAL REGULATOR RV0880"/>
    <property type="match status" value="1"/>
</dbReference>
<proteinExistence type="predicted"/>